<keyword evidence="1" id="KW-0645">Protease</keyword>
<protein>
    <recommendedName>
        <fullName evidence="1">Ubiquitin carboxyl-terminal hydrolase</fullName>
        <ecNumber evidence="1">3.4.19.12</ecNumber>
    </recommendedName>
</protein>
<dbReference type="PROSITE" id="PS00972">
    <property type="entry name" value="USP_1"/>
    <property type="match status" value="1"/>
</dbReference>
<dbReference type="GO" id="GO:0016579">
    <property type="term" value="P:protein deubiquitination"/>
    <property type="evidence" value="ECO:0007669"/>
    <property type="project" value="InterPro"/>
</dbReference>
<dbReference type="GO" id="GO:0005634">
    <property type="term" value="C:nucleus"/>
    <property type="evidence" value="ECO:0007669"/>
    <property type="project" value="TreeGrafter"/>
</dbReference>
<evidence type="ECO:0000313" key="4">
    <source>
        <dbReference type="EMBL" id="TVY37143.1"/>
    </source>
</evidence>
<feature type="compositionally biased region" description="Polar residues" evidence="2">
    <location>
        <begin position="503"/>
        <end position="515"/>
    </location>
</feature>
<feature type="compositionally biased region" description="Polar residues" evidence="2">
    <location>
        <begin position="549"/>
        <end position="561"/>
    </location>
</feature>
<dbReference type="PANTHER" id="PTHR24006:SF904">
    <property type="entry name" value="UBIQUITIN CARBOXYL-TERMINAL HYDROLASE 16"/>
    <property type="match status" value="1"/>
</dbReference>
<comment type="caution">
    <text evidence="4">The sequence shown here is derived from an EMBL/GenBank/DDBJ whole genome shotgun (WGS) entry which is preliminary data.</text>
</comment>
<dbReference type="InterPro" id="IPR038765">
    <property type="entry name" value="Papain-like_cys_pep_sf"/>
</dbReference>
<keyword evidence="1" id="KW-0788">Thiol protease</keyword>
<dbReference type="InterPro" id="IPR050164">
    <property type="entry name" value="Peptidase_C19"/>
</dbReference>
<dbReference type="PROSITE" id="PS50235">
    <property type="entry name" value="USP_3"/>
    <property type="match status" value="1"/>
</dbReference>
<keyword evidence="1" id="KW-0833">Ubl conjugation pathway</keyword>
<dbReference type="SUPFAM" id="SSF54001">
    <property type="entry name" value="Cysteine proteinases"/>
    <property type="match status" value="1"/>
</dbReference>
<proteinExistence type="inferred from homology"/>
<dbReference type="GO" id="GO:0006508">
    <property type="term" value="P:proteolysis"/>
    <property type="evidence" value="ECO:0007669"/>
    <property type="project" value="UniProtKB-KW"/>
</dbReference>
<feature type="compositionally biased region" description="Polar residues" evidence="2">
    <location>
        <begin position="488"/>
        <end position="497"/>
    </location>
</feature>
<feature type="compositionally biased region" description="Low complexity" evidence="2">
    <location>
        <begin position="562"/>
        <end position="579"/>
    </location>
</feature>
<gene>
    <name evidence="4" type="primary">ubp16</name>
    <name evidence="4" type="ORF">LSUB1_G005205</name>
</gene>
<feature type="compositionally biased region" description="Polar residues" evidence="2">
    <location>
        <begin position="437"/>
        <end position="456"/>
    </location>
</feature>
<feature type="compositionally biased region" description="Low complexity" evidence="2">
    <location>
        <begin position="462"/>
        <end position="487"/>
    </location>
</feature>
<keyword evidence="1 4" id="KW-0378">Hydrolase</keyword>
<feature type="region of interest" description="Disordered" evidence="2">
    <location>
        <begin position="188"/>
        <end position="211"/>
    </location>
</feature>
<dbReference type="PANTHER" id="PTHR24006">
    <property type="entry name" value="UBIQUITIN CARBOXYL-TERMINAL HYDROLASE"/>
    <property type="match status" value="1"/>
</dbReference>
<comment type="similarity">
    <text evidence="1">Belongs to the peptidase C19 family.</text>
</comment>
<dbReference type="InterPro" id="IPR001394">
    <property type="entry name" value="Peptidase_C19_UCH"/>
</dbReference>
<dbReference type="OrthoDB" id="2248014at2759"/>
<dbReference type="GO" id="GO:0004843">
    <property type="term" value="F:cysteine-type deubiquitinase activity"/>
    <property type="evidence" value="ECO:0007669"/>
    <property type="project" value="UniProtKB-UniRule"/>
</dbReference>
<dbReference type="InterPro" id="IPR018200">
    <property type="entry name" value="USP_CS"/>
</dbReference>
<evidence type="ECO:0000313" key="5">
    <source>
        <dbReference type="Proteomes" id="UP000462212"/>
    </source>
</evidence>
<dbReference type="GO" id="GO:0005829">
    <property type="term" value="C:cytosol"/>
    <property type="evidence" value="ECO:0007669"/>
    <property type="project" value="TreeGrafter"/>
</dbReference>
<dbReference type="EMBL" id="QGMJ01000370">
    <property type="protein sequence ID" value="TVY37143.1"/>
    <property type="molecule type" value="Genomic_DNA"/>
</dbReference>
<dbReference type="AlphaFoldDB" id="A0A8H8RMR0"/>
<dbReference type="Gene3D" id="3.90.70.10">
    <property type="entry name" value="Cysteine proteinases"/>
    <property type="match status" value="1"/>
</dbReference>
<dbReference type="Pfam" id="PF00443">
    <property type="entry name" value="UCH"/>
    <property type="match status" value="1"/>
</dbReference>
<dbReference type="CDD" id="cd02662">
    <property type="entry name" value="Peptidase_C19F"/>
    <property type="match status" value="1"/>
</dbReference>
<feature type="region of interest" description="Disordered" evidence="2">
    <location>
        <begin position="437"/>
        <end position="599"/>
    </location>
</feature>
<keyword evidence="5" id="KW-1185">Reference proteome</keyword>
<evidence type="ECO:0000256" key="1">
    <source>
        <dbReference type="RuleBase" id="RU366025"/>
    </source>
</evidence>
<reference evidence="4 5" key="1">
    <citation type="submission" date="2018-05" db="EMBL/GenBank/DDBJ databases">
        <title>Genome sequencing and assembly of the regulated plant pathogen Lachnellula willkommii and related sister species for the development of diagnostic species identification markers.</title>
        <authorList>
            <person name="Giroux E."/>
            <person name="Bilodeau G."/>
        </authorList>
    </citation>
    <scope>NUCLEOTIDE SEQUENCE [LARGE SCALE GENOMIC DNA]</scope>
    <source>
        <strain evidence="4 5">CBS 197.66</strain>
    </source>
</reference>
<dbReference type="EC" id="3.4.19.12" evidence="1"/>
<dbReference type="PROSITE" id="PS00973">
    <property type="entry name" value="USP_2"/>
    <property type="match status" value="1"/>
</dbReference>
<feature type="compositionally biased region" description="Basic and acidic residues" evidence="2">
    <location>
        <begin position="519"/>
        <end position="529"/>
    </location>
</feature>
<feature type="domain" description="USP" evidence="3">
    <location>
        <begin position="49"/>
        <end position="637"/>
    </location>
</feature>
<evidence type="ECO:0000259" key="3">
    <source>
        <dbReference type="PROSITE" id="PS50235"/>
    </source>
</evidence>
<feature type="compositionally biased region" description="Polar residues" evidence="2">
    <location>
        <begin position="194"/>
        <end position="206"/>
    </location>
</feature>
<accession>A0A8H8RMR0</accession>
<sequence length="642" mass="70615">MPEQTHTIAKYAVATSLAAITLIYVFQPTFSIDGESGNTSASSRKRGIVGLSNPANDCFINSVLQALADGPEVYKELAETPSKEKPAWKIEGRQRGIVTQGLKEILDALNERPIYKKTISAAGFVVALEQAFKQRISRQQQDAQEFLQVVAERLSDEYHAGQRARAQARKKLTNGLQLKLGEEDGDSLEAEHFSNGSNLESTQTNGHVPESEKQEIVLPAEEEDGFPLEGISSSQIECLTCGFAPKPTASTFCSLTLNVPQTGSTTLNTCFDGMFKTEHIEGFKCEKCRLIHALSEFQAEYAKSTSEKFKLKTEGNIKKLEEAIEMNPEEELMDVEMPDSKFAPKRQIDRHIRVTKFPKILAIHLSRSIFELGNSSMKNSAKVSFPERLRLGGLLDKKMYRLLSVVCHKGSHHSGHYESFRRQNIVQPFSTPNTFHTSGVYSKTATPLPSQISTPQRRPELETSTLSSTPELLSPSTQSSTSLPITSRASGESSPPTNGKARNGSSSNSTTSFAPTSAPRDKDSDKETSSLRSLARSAKSTLSRVPSLRSGTSCSRNDTMATTTNGTITTTTNGTTITTPSNGTMHTAATNGAPKKKKKLASDSRWWRISDEKVKECKTGDVLGMQREVYMLFYELEKEVEE</sequence>
<dbReference type="Proteomes" id="UP000462212">
    <property type="component" value="Unassembled WGS sequence"/>
</dbReference>
<dbReference type="InterPro" id="IPR028889">
    <property type="entry name" value="USP"/>
</dbReference>
<evidence type="ECO:0000256" key="2">
    <source>
        <dbReference type="SAM" id="MobiDB-lite"/>
    </source>
</evidence>
<name>A0A8H8RMR0_9HELO</name>
<feature type="compositionally biased region" description="Low complexity" evidence="2">
    <location>
        <begin position="530"/>
        <end position="544"/>
    </location>
</feature>
<organism evidence="4 5">
    <name type="scientific">Lachnellula subtilissima</name>
    <dbReference type="NCBI Taxonomy" id="602034"/>
    <lineage>
        <taxon>Eukaryota</taxon>
        <taxon>Fungi</taxon>
        <taxon>Dikarya</taxon>
        <taxon>Ascomycota</taxon>
        <taxon>Pezizomycotina</taxon>
        <taxon>Leotiomycetes</taxon>
        <taxon>Helotiales</taxon>
        <taxon>Lachnaceae</taxon>
        <taxon>Lachnellula</taxon>
    </lineage>
</organism>
<feature type="compositionally biased region" description="Polar residues" evidence="2">
    <location>
        <begin position="580"/>
        <end position="590"/>
    </location>
</feature>
<comment type="catalytic activity">
    <reaction evidence="1">
        <text>Thiol-dependent hydrolysis of ester, thioester, amide, peptide and isopeptide bonds formed by the C-terminal Gly of ubiquitin (a 76-residue protein attached to proteins as an intracellular targeting signal).</text>
        <dbReference type="EC" id="3.4.19.12"/>
    </reaction>
</comment>